<keyword evidence="1 2" id="KW-0597">Phosphoprotein</keyword>
<dbReference type="InterPro" id="IPR001789">
    <property type="entry name" value="Sig_transdc_resp-reg_receiver"/>
</dbReference>
<evidence type="ECO:0000259" key="3">
    <source>
        <dbReference type="PROSITE" id="PS50110"/>
    </source>
</evidence>
<dbReference type="GO" id="GO:0000160">
    <property type="term" value="P:phosphorelay signal transduction system"/>
    <property type="evidence" value="ECO:0007669"/>
    <property type="project" value="InterPro"/>
</dbReference>
<reference evidence="4" key="1">
    <citation type="journal article" date="2021" name="Environ. Microbiol.">
        <title>Genomic characterization of three novel Desulfobacterota classes expand the metabolic and phylogenetic diversity of the phylum.</title>
        <authorList>
            <person name="Murphy C.L."/>
            <person name="Biggerstaff J."/>
            <person name="Eichhorn A."/>
            <person name="Ewing E."/>
            <person name="Shahan R."/>
            <person name="Soriano D."/>
            <person name="Stewart S."/>
            <person name="VanMol K."/>
            <person name="Walker R."/>
            <person name="Walters P."/>
            <person name="Elshahed M.S."/>
            <person name="Youssef N.H."/>
        </authorList>
    </citation>
    <scope>NUCLEOTIDE SEQUENCE</scope>
    <source>
        <strain evidence="4">Zod_Metabat.24</strain>
    </source>
</reference>
<organism evidence="4 5">
    <name type="scientific">Candidatus Zymogenus saltonus</name>
    <dbReference type="NCBI Taxonomy" id="2844893"/>
    <lineage>
        <taxon>Bacteria</taxon>
        <taxon>Deltaproteobacteria</taxon>
        <taxon>Candidatus Zymogenia</taxon>
        <taxon>Candidatus Zymogeniales</taxon>
        <taxon>Candidatus Zymogenaceae</taxon>
        <taxon>Candidatus Zymogenus</taxon>
    </lineage>
</organism>
<dbReference type="PROSITE" id="PS50110">
    <property type="entry name" value="RESPONSE_REGULATORY"/>
    <property type="match status" value="1"/>
</dbReference>
<dbReference type="SMART" id="SM00448">
    <property type="entry name" value="REC"/>
    <property type="match status" value="1"/>
</dbReference>
<dbReference type="InterPro" id="IPR011006">
    <property type="entry name" value="CheY-like_superfamily"/>
</dbReference>
<evidence type="ECO:0000256" key="2">
    <source>
        <dbReference type="PROSITE-ProRule" id="PRU00169"/>
    </source>
</evidence>
<protein>
    <submittedName>
        <fullName evidence="4">Response regulator</fullName>
    </submittedName>
</protein>
<name>A0A9D8KDT2_9DELT</name>
<evidence type="ECO:0000313" key="4">
    <source>
        <dbReference type="EMBL" id="MBN1572385.1"/>
    </source>
</evidence>
<comment type="caution">
    <text evidence="4">The sequence shown here is derived from an EMBL/GenBank/DDBJ whole genome shotgun (WGS) entry which is preliminary data.</text>
</comment>
<accession>A0A9D8KDT2</accession>
<evidence type="ECO:0000313" key="5">
    <source>
        <dbReference type="Proteomes" id="UP000809273"/>
    </source>
</evidence>
<gene>
    <name evidence="4" type="ORF">JW984_04230</name>
</gene>
<proteinExistence type="predicted"/>
<feature type="modified residue" description="4-aspartylphosphate" evidence="2">
    <location>
        <position position="64"/>
    </location>
</feature>
<dbReference type="PANTHER" id="PTHR44591">
    <property type="entry name" value="STRESS RESPONSE REGULATOR PROTEIN 1"/>
    <property type="match status" value="1"/>
</dbReference>
<dbReference type="EMBL" id="JAFGIX010000022">
    <property type="protein sequence ID" value="MBN1572385.1"/>
    <property type="molecule type" value="Genomic_DNA"/>
</dbReference>
<dbReference type="Pfam" id="PF00072">
    <property type="entry name" value="Response_reg"/>
    <property type="match status" value="1"/>
</dbReference>
<dbReference type="SUPFAM" id="SSF52172">
    <property type="entry name" value="CheY-like"/>
    <property type="match status" value="1"/>
</dbReference>
<reference evidence="4" key="2">
    <citation type="submission" date="2021-01" db="EMBL/GenBank/DDBJ databases">
        <authorList>
            <person name="Hahn C.R."/>
            <person name="Youssef N.H."/>
            <person name="Elshahed M."/>
        </authorList>
    </citation>
    <scope>NUCLEOTIDE SEQUENCE</scope>
    <source>
        <strain evidence="4">Zod_Metabat.24</strain>
    </source>
</reference>
<dbReference type="Proteomes" id="UP000809273">
    <property type="component" value="Unassembled WGS sequence"/>
</dbReference>
<dbReference type="CDD" id="cd00156">
    <property type="entry name" value="REC"/>
    <property type="match status" value="1"/>
</dbReference>
<dbReference type="InterPro" id="IPR050595">
    <property type="entry name" value="Bact_response_regulator"/>
</dbReference>
<feature type="domain" description="Response regulatory" evidence="3">
    <location>
        <begin position="13"/>
        <end position="129"/>
    </location>
</feature>
<dbReference type="AlphaFoldDB" id="A0A9D8KDT2"/>
<dbReference type="Gene3D" id="3.40.50.2300">
    <property type="match status" value="1"/>
</dbReference>
<sequence>MAVGKKMADKGKAILIVNDESTYADFLKSDIEGAFPAVEVNIADSGESALKMTEEHMYDIIIADTVLPGMGGVNLFLEIKKLFPDVRTILLSNHINSKEKKLLEKEGLFGYLEKPFLIESLAKMIVEAMET</sequence>
<evidence type="ECO:0000256" key="1">
    <source>
        <dbReference type="ARBA" id="ARBA00022553"/>
    </source>
</evidence>
<dbReference type="PANTHER" id="PTHR44591:SF21">
    <property type="entry name" value="TWO-COMPONENT RESPONSE REGULATOR"/>
    <property type="match status" value="1"/>
</dbReference>